<keyword evidence="1 4" id="KW-0808">Transferase</keyword>
<dbReference type="Pfam" id="PF00583">
    <property type="entry name" value="Acetyltransf_1"/>
    <property type="match status" value="1"/>
</dbReference>
<dbReference type="Gene3D" id="3.40.630.30">
    <property type="match status" value="1"/>
</dbReference>
<dbReference type="Proteomes" id="UP000196138">
    <property type="component" value="Chromosome"/>
</dbReference>
<dbReference type="PANTHER" id="PTHR43877">
    <property type="entry name" value="AMINOALKYLPHOSPHONATE N-ACETYLTRANSFERASE-RELATED-RELATED"/>
    <property type="match status" value="1"/>
</dbReference>
<reference evidence="4 5" key="1">
    <citation type="submission" date="2017-05" db="EMBL/GenBank/DDBJ databases">
        <authorList>
            <person name="Song R."/>
            <person name="Chenine A.L."/>
            <person name="Ruprecht R.M."/>
        </authorList>
    </citation>
    <scope>NUCLEOTIDE SEQUENCE [LARGE SCALE GENOMIC DNA]</scope>
    <source>
        <strain evidence="4 5">DSM 26136</strain>
    </source>
</reference>
<evidence type="ECO:0000313" key="4">
    <source>
        <dbReference type="EMBL" id="ARU05178.1"/>
    </source>
</evidence>
<proteinExistence type="predicted"/>
<keyword evidence="2" id="KW-0012">Acyltransferase</keyword>
<gene>
    <name evidence="4" type="ORF">CCO03_11180</name>
</gene>
<dbReference type="EMBL" id="CP021455">
    <property type="protein sequence ID" value="ARU05178.1"/>
    <property type="molecule type" value="Genomic_DNA"/>
</dbReference>
<dbReference type="CDD" id="cd04301">
    <property type="entry name" value="NAT_SF"/>
    <property type="match status" value="1"/>
</dbReference>
<dbReference type="KEGG" id="cser:CCO03_11180"/>
<evidence type="ECO:0000313" key="5">
    <source>
        <dbReference type="Proteomes" id="UP000196138"/>
    </source>
</evidence>
<evidence type="ECO:0000256" key="2">
    <source>
        <dbReference type="ARBA" id="ARBA00023315"/>
    </source>
</evidence>
<organism evidence="4 5">
    <name type="scientific">Comamonas serinivorans</name>
    <dbReference type="NCBI Taxonomy" id="1082851"/>
    <lineage>
        <taxon>Bacteria</taxon>
        <taxon>Pseudomonadati</taxon>
        <taxon>Pseudomonadota</taxon>
        <taxon>Betaproteobacteria</taxon>
        <taxon>Burkholderiales</taxon>
        <taxon>Comamonadaceae</taxon>
        <taxon>Comamonas</taxon>
    </lineage>
</organism>
<dbReference type="OrthoDB" id="7356080at2"/>
<protein>
    <submittedName>
        <fullName evidence="4">GNAT family N-acetyltransferase</fullName>
    </submittedName>
</protein>
<dbReference type="InterPro" id="IPR016181">
    <property type="entry name" value="Acyl_CoA_acyltransferase"/>
</dbReference>
<evidence type="ECO:0000259" key="3">
    <source>
        <dbReference type="PROSITE" id="PS51186"/>
    </source>
</evidence>
<dbReference type="AlphaFoldDB" id="A0A1Y0ENZ6"/>
<name>A0A1Y0ENZ6_9BURK</name>
<dbReference type="InterPro" id="IPR050832">
    <property type="entry name" value="Bact_Acetyltransf"/>
</dbReference>
<sequence>MNRTTLTFRPATPDDASLCIRIRGLTRENAFSAADLRALGITAESWSRGIQDGSCPGFVACMEGQMIGYCFGDRDTGEIVVLALLPAYEGQGIGKALLAMMVESLGRRGFQRLFLACSSDPNVRSYSFYRHLGWRPTGEKDASGDDILELSVHQAG</sequence>
<dbReference type="RefSeq" id="WP_087281079.1">
    <property type="nucleotide sequence ID" value="NZ_CP021455.1"/>
</dbReference>
<dbReference type="InterPro" id="IPR000182">
    <property type="entry name" value="GNAT_dom"/>
</dbReference>
<dbReference type="SUPFAM" id="SSF55729">
    <property type="entry name" value="Acyl-CoA N-acyltransferases (Nat)"/>
    <property type="match status" value="1"/>
</dbReference>
<keyword evidence="5" id="KW-1185">Reference proteome</keyword>
<feature type="domain" description="N-acetyltransferase" evidence="3">
    <location>
        <begin position="6"/>
        <end position="153"/>
    </location>
</feature>
<evidence type="ECO:0000256" key="1">
    <source>
        <dbReference type="ARBA" id="ARBA00022679"/>
    </source>
</evidence>
<dbReference type="PROSITE" id="PS51186">
    <property type="entry name" value="GNAT"/>
    <property type="match status" value="1"/>
</dbReference>
<accession>A0A1Y0ENZ6</accession>
<dbReference type="GO" id="GO:0016747">
    <property type="term" value="F:acyltransferase activity, transferring groups other than amino-acyl groups"/>
    <property type="evidence" value="ECO:0007669"/>
    <property type="project" value="InterPro"/>
</dbReference>